<feature type="region of interest" description="Disordered" evidence="1">
    <location>
        <begin position="1"/>
        <end position="26"/>
    </location>
</feature>
<sequence>MTAAAGGGPEILNSSSGGQWVEGSSPPAMICEGRKTETIVVVSGSEDDEEGCLGCCNRRATTKKGKGGVWMIQSMEWIEGGSSLSSFSWILAFCNRHLSPEHNRRTTSLEYLKGFILHPVVDFWVQLRPPLLCSTT</sequence>
<name>A0AAU9MAV0_9ASTR</name>
<dbReference type="Proteomes" id="UP001157418">
    <property type="component" value="Unassembled WGS sequence"/>
</dbReference>
<evidence type="ECO:0000313" key="3">
    <source>
        <dbReference type="Proteomes" id="UP001157418"/>
    </source>
</evidence>
<gene>
    <name evidence="2" type="ORF">LVIROSA_LOCUS11097</name>
</gene>
<comment type="caution">
    <text evidence="2">The sequence shown here is derived from an EMBL/GenBank/DDBJ whole genome shotgun (WGS) entry which is preliminary data.</text>
</comment>
<dbReference type="AlphaFoldDB" id="A0AAU9MAV0"/>
<reference evidence="2 3" key="1">
    <citation type="submission" date="2022-01" db="EMBL/GenBank/DDBJ databases">
        <authorList>
            <person name="Xiong W."/>
            <person name="Schranz E."/>
        </authorList>
    </citation>
    <scope>NUCLEOTIDE SEQUENCE [LARGE SCALE GENOMIC DNA]</scope>
</reference>
<protein>
    <submittedName>
        <fullName evidence="2">Uncharacterized protein</fullName>
    </submittedName>
</protein>
<dbReference type="EMBL" id="CAKMRJ010001123">
    <property type="protein sequence ID" value="CAH1423837.1"/>
    <property type="molecule type" value="Genomic_DNA"/>
</dbReference>
<proteinExistence type="predicted"/>
<evidence type="ECO:0000256" key="1">
    <source>
        <dbReference type="SAM" id="MobiDB-lite"/>
    </source>
</evidence>
<evidence type="ECO:0000313" key="2">
    <source>
        <dbReference type="EMBL" id="CAH1423837.1"/>
    </source>
</evidence>
<organism evidence="2 3">
    <name type="scientific">Lactuca virosa</name>
    <dbReference type="NCBI Taxonomy" id="75947"/>
    <lineage>
        <taxon>Eukaryota</taxon>
        <taxon>Viridiplantae</taxon>
        <taxon>Streptophyta</taxon>
        <taxon>Embryophyta</taxon>
        <taxon>Tracheophyta</taxon>
        <taxon>Spermatophyta</taxon>
        <taxon>Magnoliopsida</taxon>
        <taxon>eudicotyledons</taxon>
        <taxon>Gunneridae</taxon>
        <taxon>Pentapetalae</taxon>
        <taxon>asterids</taxon>
        <taxon>campanulids</taxon>
        <taxon>Asterales</taxon>
        <taxon>Asteraceae</taxon>
        <taxon>Cichorioideae</taxon>
        <taxon>Cichorieae</taxon>
        <taxon>Lactucinae</taxon>
        <taxon>Lactuca</taxon>
    </lineage>
</organism>
<accession>A0AAU9MAV0</accession>
<keyword evidence="3" id="KW-1185">Reference proteome</keyword>